<dbReference type="GO" id="GO:0003700">
    <property type="term" value="F:DNA-binding transcription factor activity"/>
    <property type="evidence" value="ECO:0007669"/>
    <property type="project" value="InterPro"/>
</dbReference>
<dbReference type="Gene3D" id="1.10.10.10">
    <property type="entry name" value="Winged helix-like DNA-binding domain superfamily/Winged helix DNA-binding domain"/>
    <property type="match status" value="1"/>
</dbReference>
<dbReference type="SUPFAM" id="SSF46785">
    <property type="entry name" value="Winged helix' DNA-binding domain"/>
    <property type="match status" value="1"/>
</dbReference>
<evidence type="ECO:0000259" key="5">
    <source>
        <dbReference type="PROSITE" id="PS50931"/>
    </source>
</evidence>
<proteinExistence type="inferred from homology"/>
<feature type="domain" description="HTH lysR-type" evidence="5">
    <location>
        <begin position="3"/>
        <end position="60"/>
    </location>
</feature>
<evidence type="ECO:0000256" key="1">
    <source>
        <dbReference type="ARBA" id="ARBA00009437"/>
    </source>
</evidence>
<dbReference type="InterPro" id="IPR036388">
    <property type="entry name" value="WH-like_DNA-bd_sf"/>
</dbReference>
<accession>A0A558JDS8</accession>
<keyword evidence="2" id="KW-0805">Transcription regulation</keyword>
<evidence type="ECO:0000256" key="3">
    <source>
        <dbReference type="ARBA" id="ARBA00023125"/>
    </source>
</evidence>
<comment type="similarity">
    <text evidence="1">Belongs to the LysR transcriptional regulatory family.</text>
</comment>
<dbReference type="Pfam" id="PF00126">
    <property type="entry name" value="HTH_1"/>
    <property type="match status" value="1"/>
</dbReference>
<dbReference type="EMBL" id="VNFE01000001">
    <property type="protein sequence ID" value="TVU91789.1"/>
    <property type="molecule type" value="Genomic_DNA"/>
</dbReference>
<dbReference type="SUPFAM" id="SSF53850">
    <property type="entry name" value="Periplasmic binding protein-like II"/>
    <property type="match status" value="1"/>
</dbReference>
<dbReference type="GO" id="GO:0009089">
    <property type="term" value="P:lysine biosynthetic process via diaminopimelate"/>
    <property type="evidence" value="ECO:0007669"/>
    <property type="project" value="TreeGrafter"/>
</dbReference>
<dbReference type="Gene3D" id="3.40.190.290">
    <property type="match status" value="1"/>
</dbReference>
<dbReference type="AlphaFoldDB" id="A0A558JDS8"/>
<dbReference type="InterPro" id="IPR036390">
    <property type="entry name" value="WH_DNA-bd_sf"/>
</dbReference>
<gene>
    <name evidence="6" type="ORF">FQP89_01235</name>
</gene>
<dbReference type="RefSeq" id="WP_144809374.1">
    <property type="nucleotide sequence ID" value="NZ_VNFE01000001.1"/>
</dbReference>
<keyword evidence="3" id="KW-0238">DNA-binding</keyword>
<dbReference type="PANTHER" id="PTHR30427">
    <property type="entry name" value="TRANSCRIPTIONAL ACTIVATOR PROTEIN LYSR"/>
    <property type="match status" value="1"/>
</dbReference>
<dbReference type="InterPro" id="IPR000847">
    <property type="entry name" value="LysR_HTH_N"/>
</dbReference>
<evidence type="ECO:0000313" key="7">
    <source>
        <dbReference type="Proteomes" id="UP000317288"/>
    </source>
</evidence>
<reference evidence="6 7" key="1">
    <citation type="submission" date="2019-07" db="EMBL/GenBank/DDBJ databases">
        <title>Diversity of Bacteria from Kongsfjorden, Arctic.</title>
        <authorList>
            <person name="Yu Y."/>
        </authorList>
    </citation>
    <scope>NUCLEOTIDE SEQUENCE [LARGE SCALE GENOMIC DNA]</scope>
    <source>
        <strain evidence="6 7">SM1922</strain>
    </source>
</reference>
<evidence type="ECO:0000256" key="2">
    <source>
        <dbReference type="ARBA" id="ARBA00023015"/>
    </source>
</evidence>
<dbReference type="InterPro" id="IPR005119">
    <property type="entry name" value="LysR_subst-bd"/>
</dbReference>
<evidence type="ECO:0000313" key="6">
    <source>
        <dbReference type="EMBL" id="TVU91789.1"/>
    </source>
</evidence>
<sequence length="299" mass="33787">MSLNLRQIEVFRAVMITGSISGASQLLLVSQPAVSRMLSYSEQRIGFRLFERVKGRLHPSPEARRLFRDVEHVYRDVQRVNATVNDLVQQRQGVVRLVCSPSLGHQLIPKAVASFRDHHQQVRVSLECTRNIMLRDLLLEHRADMGISLFPVDHPNLEISPLFETQLVCVCHREHPLAAQNRVEVETLPRYPLIGYSVETPFGQLVQQLYETHGLAYQPAIEVDSPHYACGLVRNRAGIALVDDFSVHSGISDSLCALPLSYTQSLVVNLVHPRSEPLSQLAQTFTEHLKDAFREDFVA</sequence>
<protein>
    <submittedName>
        <fullName evidence="6">LysR family transcriptional regulator</fullName>
    </submittedName>
</protein>
<evidence type="ECO:0000256" key="4">
    <source>
        <dbReference type="ARBA" id="ARBA00023163"/>
    </source>
</evidence>
<dbReference type="PANTHER" id="PTHR30427:SF1">
    <property type="entry name" value="TRANSCRIPTIONAL ACTIVATOR PROTEIN LYSR"/>
    <property type="match status" value="1"/>
</dbReference>
<dbReference type="GO" id="GO:0043565">
    <property type="term" value="F:sequence-specific DNA binding"/>
    <property type="evidence" value="ECO:0007669"/>
    <property type="project" value="TreeGrafter"/>
</dbReference>
<comment type="caution">
    <text evidence="6">The sequence shown here is derived from an EMBL/GenBank/DDBJ whole genome shotgun (WGS) entry which is preliminary data.</text>
</comment>
<organism evidence="6 7">
    <name type="scientific">Vreelandella titanicae</name>
    <dbReference type="NCBI Taxonomy" id="664683"/>
    <lineage>
        <taxon>Bacteria</taxon>
        <taxon>Pseudomonadati</taxon>
        <taxon>Pseudomonadota</taxon>
        <taxon>Gammaproteobacteria</taxon>
        <taxon>Oceanospirillales</taxon>
        <taxon>Halomonadaceae</taxon>
        <taxon>Vreelandella</taxon>
    </lineage>
</organism>
<keyword evidence="4" id="KW-0804">Transcription</keyword>
<dbReference type="GO" id="GO:0010628">
    <property type="term" value="P:positive regulation of gene expression"/>
    <property type="evidence" value="ECO:0007669"/>
    <property type="project" value="TreeGrafter"/>
</dbReference>
<name>A0A558JDS8_9GAMM</name>
<dbReference type="Pfam" id="PF03466">
    <property type="entry name" value="LysR_substrate"/>
    <property type="match status" value="1"/>
</dbReference>
<dbReference type="PROSITE" id="PS50931">
    <property type="entry name" value="HTH_LYSR"/>
    <property type="match status" value="1"/>
</dbReference>
<dbReference type="Proteomes" id="UP000317288">
    <property type="component" value="Unassembled WGS sequence"/>
</dbReference>